<evidence type="ECO:0000256" key="2">
    <source>
        <dbReference type="ARBA" id="ARBA00022737"/>
    </source>
</evidence>
<dbReference type="SMART" id="SM00368">
    <property type="entry name" value="LRR_RI"/>
    <property type="match status" value="4"/>
</dbReference>
<dbReference type="InterPro" id="IPR011009">
    <property type="entry name" value="Kinase-like_dom_sf"/>
</dbReference>
<dbReference type="AlphaFoldDB" id="A0A0G4GAY3"/>
<keyword evidence="2" id="KW-0677">Repeat</keyword>
<dbReference type="GO" id="GO:0004672">
    <property type="term" value="F:protein kinase activity"/>
    <property type="evidence" value="ECO:0007669"/>
    <property type="project" value="InterPro"/>
</dbReference>
<sequence>MAHISVEALISGDVEAIFAARSAFLTHCQRHGLQIISKWRSLDRPFLPTRRQFAELIGVPPEVALPDFIPDDPDMPSLSPFWWFPQAWQWLSGHDGDEDAAGSHNQQQQDRVEMLHVLGGLAITLPYDLPTRMRALFEIFDFSDLDGTSHEAGIDEGETGDEVFGPRLLIGGAGLFILLERSLTGLSKLCELPAGMLPLKREEIEAIRDYLWPAGASDPTARTSLLRLAPRFIPLLRSLSSILYQKSKILESCGGICGSRDEVLPTLQTDAHFLGRYRVIARERLPSGLADVFLTPCPVASSASPAAPPSSPPPPILLSDPATYASSTAPPPSHKELMLDVYDEMDLRGLAIKVLLPLDSDPAQDARNFVREAALLSKVRHRRWAPVHVYGVTARLVYQVREKEEGCTLAQLLQQRRQSSNQGLPEMDVVEFLLCLLDVLEVAHTTGVVHTALTPHKVFLKHGSLTEPMILDWSSAKWDPQEVLANTSSLLTGMPEATDHRDPRYISPQQCQGAGGESDPSWDIYSIGCIAFECVTLTPPFTGTRLTDAYRLSLGDRQKHSAILAGDAASAERPSSRRRTSGAQQSPGQPDGGTRKKTVTLQEGIKLEHVYLPPPSLEQCLTSSDFVGIVNKALQKEPRGRYLTATDMIRDLRMLLEELQNLPPLMQETLPHLKLANQQQEATVETLPLSLPPAPGGQPALTDLSVPGPPSRQSSDDEARTGFARVLDLRNEGLTAFTSRYLAKFANALLADELHITGGPIPLRVIRQGESTSLNLSDRSLAAHDTMVLARLLAHNSTIEHLDLSKNCVAHENAAERQAHPHMYRVEGLARLAESLPSLPLQVLNLSENPLGGQVGEVICRALGKCPNLRSLHLGHCDIMSRGGVALAESLKHLTMLEELDINHCHIGDDGCKALASSLGASPHLATINLYGNSIEDEGADALVSALEHDFTLLTLPLGDNRISRPYEQLIQRAITFNNQYKSLCEHNSRFEGFGHHLMAESLKAWARGDTFIAKRLHTRLLQPKDPLEEEVGRLLLTSDNALVLDSAFEMYASARVNGGDPASPLPPAALVQKV</sequence>
<dbReference type="GO" id="GO:0048471">
    <property type="term" value="C:perinuclear region of cytoplasm"/>
    <property type="evidence" value="ECO:0007669"/>
    <property type="project" value="TreeGrafter"/>
</dbReference>
<keyword evidence="1" id="KW-0433">Leucine-rich repeat</keyword>
<dbReference type="PANTHER" id="PTHR24113">
    <property type="entry name" value="RAN GTPASE-ACTIVATING PROTEIN 1"/>
    <property type="match status" value="1"/>
</dbReference>
<dbReference type="SUPFAM" id="SSF56112">
    <property type="entry name" value="Protein kinase-like (PK-like)"/>
    <property type="match status" value="1"/>
</dbReference>
<dbReference type="STRING" id="1169540.A0A0G4GAY3"/>
<dbReference type="InParanoid" id="A0A0G4GAY3"/>
<dbReference type="Pfam" id="PF13516">
    <property type="entry name" value="LRR_6"/>
    <property type="match status" value="4"/>
</dbReference>
<dbReference type="GO" id="GO:0005829">
    <property type="term" value="C:cytosol"/>
    <property type="evidence" value="ECO:0007669"/>
    <property type="project" value="TreeGrafter"/>
</dbReference>
<evidence type="ECO:0000313" key="5">
    <source>
        <dbReference type="EMBL" id="CEM26295.1"/>
    </source>
</evidence>
<gene>
    <name evidence="5" type="ORF">Vbra_17327</name>
</gene>
<name>A0A0G4GAY3_VITBC</name>
<evidence type="ECO:0000256" key="3">
    <source>
        <dbReference type="SAM" id="MobiDB-lite"/>
    </source>
</evidence>
<dbReference type="Proteomes" id="UP000041254">
    <property type="component" value="Unassembled WGS sequence"/>
</dbReference>
<dbReference type="GO" id="GO:0005524">
    <property type="term" value="F:ATP binding"/>
    <property type="evidence" value="ECO:0007669"/>
    <property type="project" value="InterPro"/>
</dbReference>
<dbReference type="InterPro" id="IPR032675">
    <property type="entry name" value="LRR_dom_sf"/>
</dbReference>
<dbReference type="InterPro" id="IPR000719">
    <property type="entry name" value="Prot_kinase_dom"/>
</dbReference>
<dbReference type="GO" id="GO:0031267">
    <property type="term" value="F:small GTPase binding"/>
    <property type="evidence" value="ECO:0007669"/>
    <property type="project" value="TreeGrafter"/>
</dbReference>
<dbReference type="OrthoDB" id="418974at2759"/>
<dbReference type="GO" id="GO:0005096">
    <property type="term" value="F:GTPase activator activity"/>
    <property type="evidence" value="ECO:0007669"/>
    <property type="project" value="InterPro"/>
</dbReference>
<reference evidence="5 6" key="1">
    <citation type="submission" date="2014-11" db="EMBL/GenBank/DDBJ databases">
        <authorList>
            <person name="Zhu J."/>
            <person name="Qi W."/>
            <person name="Song R."/>
        </authorList>
    </citation>
    <scope>NUCLEOTIDE SEQUENCE [LARGE SCALE GENOMIC DNA]</scope>
</reference>
<protein>
    <recommendedName>
        <fullName evidence="4">Protein kinase domain-containing protein</fullName>
    </recommendedName>
</protein>
<accession>A0A0G4GAY3</accession>
<proteinExistence type="predicted"/>
<feature type="compositionally biased region" description="Pro residues" evidence="3">
    <location>
        <begin position="306"/>
        <end position="316"/>
    </location>
</feature>
<dbReference type="InterPro" id="IPR001611">
    <property type="entry name" value="Leu-rich_rpt"/>
</dbReference>
<dbReference type="GO" id="GO:0006913">
    <property type="term" value="P:nucleocytoplasmic transport"/>
    <property type="evidence" value="ECO:0007669"/>
    <property type="project" value="TreeGrafter"/>
</dbReference>
<dbReference type="InterPro" id="IPR006553">
    <property type="entry name" value="Leu-rich_rpt_Cys-con_subtyp"/>
</dbReference>
<dbReference type="PROSITE" id="PS50011">
    <property type="entry name" value="PROTEIN_KINASE_DOM"/>
    <property type="match status" value="1"/>
</dbReference>
<organism evidence="5 6">
    <name type="scientific">Vitrella brassicaformis (strain CCMP3155)</name>
    <dbReference type="NCBI Taxonomy" id="1169540"/>
    <lineage>
        <taxon>Eukaryota</taxon>
        <taxon>Sar</taxon>
        <taxon>Alveolata</taxon>
        <taxon>Colpodellida</taxon>
        <taxon>Vitrellaceae</taxon>
        <taxon>Vitrella</taxon>
    </lineage>
</organism>
<dbReference type="Pfam" id="PF00069">
    <property type="entry name" value="Pkinase"/>
    <property type="match status" value="1"/>
</dbReference>
<dbReference type="GO" id="GO:0005634">
    <property type="term" value="C:nucleus"/>
    <property type="evidence" value="ECO:0007669"/>
    <property type="project" value="TreeGrafter"/>
</dbReference>
<dbReference type="Gene3D" id="3.80.10.10">
    <property type="entry name" value="Ribonuclease Inhibitor"/>
    <property type="match status" value="1"/>
</dbReference>
<dbReference type="Gene3D" id="1.10.510.10">
    <property type="entry name" value="Transferase(Phosphotransferase) domain 1"/>
    <property type="match status" value="1"/>
</dbReference>
<dbReference type="EMBL" id="CDMY01000613">
    <property type="protein sequence ID" value="CEM26295.1"/>
    <property type="molecule type" value="Genomic_DNA"/>
</dbReference>
<feature type="region of interest" description="Disordered" evidence="3">
    <location>
        <begin position="564"/>
        <end position="596"/>
    </location>
</feature>
<evidence type="ECO:0000256" key="1">
    <source>
        <dbReference type="ARBA" id="ARBA00022614"/>
    </source>
</evidence>
<dbReference type="SMART" id="SM00220">
    <property type="entry name" value="S_TKc"/>
    <property type="match status" value="1"/>
</dbReference>
<keyword evidence="6" id="KW-1185">Reference proteome</keyword>
<feature type="domain" description="Protein kinase" evidence="4">
    <location>
        <begin position="324"/>
        <end position="656"/>
    </location>
</feature>
<dbReference type="VEuPathDB" id="CryptoDB:Vbra_17327"/>
<feature type="region of interest" description="Disordered" evidence="3">
    <location>
        <begin position="688"/>
        <end position="719"/>
    </location>
</feature>
<evidence type="ECO:0000259" key="4">
    <source>
        <dbReference type="PROSITE" id="PS50011"/>
    </source>
</evidence>
<dbReference type="SUPFAM" id="SSF52047">
    <property type="entry name" value="RNI-like"/>
    <property type="match status" value="1"/>
</dbReference>
<dbReference type="InterPro" id="IPR027038">
    <property type="entry name" value="RanGap"/>
</dbReference>
<feature type="region of interest" description="Disordered" evidence="3">
    <location>
        <begin position="303"/>
        <end position="331"/>
    </location>
</feature>
<dbReference type="PANTHER" id="PTHR24113:SF15">
    <property type="entry name" value="NACHT DOMAIN-CONTAINING PROTEIN"/>
    <property type="match status" value="1"/>
</dbReference>
<feature type="compositionally biased region" description="Low complexity" evidence="3">
    <location>
        <begin position="319"/>
        <end position="328"/>
    </location>
</feature>
<dbReference type="SMART" id="SM00367">
    <property type="entry name" value="LRR_CC"/>
    <property type="match status" value="2"/>
</dbReference>
<evidence type="ECO:0000313" key="6">
    <source>
        <dbReference type="Proteomes" id="UP000041254"/>
    </source>
</evidence>